<accession>A0A1F4VZG1</accession>
<dbReference type="EMBL" id="MEVT01000018">
    <property type="protein sequence ID" value="OGC62408.1"/>
    <property type="molecule type" value="Genomic_DNA"/>
</dbReference>
<organism evidence="1 2">
    <name type="scientific">candidate division WWE3 bacterium RIFOXYA2_FULL_46_9</name>
    <dbReference type="NCBI Taxonomy" id="1802636"/>
    <lineage>
        <taxon>Bacteria</taxon>
        <taxon>Katanobacteria</taxon>
    </lineage>
</organism>
<protein>
    <submittedName>
        <fullName evidence="1">Uncharacterized protein</fullName>
    </submittedName>
</protein>
<comment type="caution">
    <text evidence="1">The sequence shown here is derived from an EMBL/GenBank/DDBJ whole genome shotgun (WGS) entry which is preliminary data.</text>
</comment>
<proteinExistence type="predicted"/>
<name>A0A1F4VZG1_UNCKA</name>
<gene>
    <name evidence="1" type="ORF">A2264_02535</name>
</gene>
<reference evidence="1 2" key="1">
    <citation type="journal article" date="2016" name="Nat. Commun.">
        <title>Thousands of microbial genomes shed light on interconnected biogeochemical processes in an aquifer system.</title>
        <authorList>
            <person name="Anantharaman K."/>
            <person name="Brown C.T."/>
            <person name="Hug L.A."/>
            <person name="Sharon I."/>
            <person name="Castelle C.J."/>
            <person name="Probst A.J."/>
            <person name="Thomas B.C."/>
            <person name="Singh A."/>
            <person name="Wilkins M.J."/>
            <person name="Karaoz U."/>
            <person name="Brodie E.L."/>
            <person name="Williams K.H."/>
            <person name="Hubbard S.S."/>
            <person name="Banfield J.F."/>
        </authorList>
    </citation>
    <scope>NUCLEOTIDE SEQUENCE [LARGE SCALE GENOMIC DNA]</scope>
</reference>
<evidence type="ECO:0000313" key="1">
    <source>
        <dbReference type="EMBL" id="OGC62408.1"/>
    </source>
</evidence>
<dbReference type="AlphaFoldDB" id="A0A1F4VZG1"/>
<evidence type="ECO:0000313" key="2">
    <source>
        <dbReference type="Proteomes" id="UP000176614"/>
    </source>
</evidence>
<dbReference type="Proteomes" id="UP000176614">
    <property type="component" value="Unassembled WGS sequence"/>
</dbReference>
<sequence>MYAEHPREPGFYVDLEKARDGNLHIHLNPNGRRHFSTIREERDAYGLHAALCALLEDHLASGWEMVPPEDIGALTAAPILSDEISRDDVGQLTEAGRVYWYPDYQVRDEIEELRGHLMLVFQGVA</sequence>